<keyword evidence="2" id="KW-1003">Cell membrane</keyword>
<feature type="domain" description="Glycosyltransferase 2-like" evidence="10">
    <location>
        <begin position="2"/>
        <end position="109"/>
    </location>
</feature>
<proteinExistence type="inferred from homology"/>
<dbReference type="Pfam" id="PF13632">
    <property type="entry name" value="Glyco_trans_2_3"/>
    <property type="match status" value="1"/>
</dbReference>
<evidence type="ECO:0000256" key="7">
    <source>
        <dbReference type="ARBA" id="ARBA00037904"/>
    </source>
</evidence>
<dbReference type="InterPro" id="IPR029044">
    <property type="entry name" value="Nucleotide-diphossugar_trans"/>
</dbReference>
<dbReference type="Proteomes" id="UP000193801">
    <property type="component" value="Unassembled WGS sequence"/>
</dbReference>
<comment type="subcellular location">
    <subcellularLocation>
        <location evidence="1">Cell membrane</location>
    </subcellularLocation>
</comment>
<dbReference type="InterPro" id="IPR001173">
    <property type="entry name" value="Glyco_trans_2-like"/>
</dbReference>
<evidence type="ECO:0000256" key="4">
    <source>
        <dbReference type="ARBA" id="ARBA00022679"/>
    </source>
</evidence>
<comment type="similarity">
    <text evidence="8">Belongs to the glycosyltransferase 2 family. CrtQ subfamily.</text>
</comment>
<dbReference type="PANTHER" id="PTHR43646:SF2">
    <property type="entry name" value="GLYCOSYLTRANSFERASE 2-LIKE DOMAIN-CONTAINING PROTEIN"/>
    <property type="match status" value="1"/>
</dbReference>
<comment type="function">
    <text evidence="6">Catalyzes the glycosylation of 4,4'-diaponeurosporenoate, i.e. the esterification of glucose at the C1'' position with the carboxyl group of 4,4'-diaponeurosporenic acid, to form glycosyl-4,4'-diaponeurosporenoate. This is a step in the biosynthesis of staphyloxanthin, an orange pigment present in most staphylococci strains.</text>
</comment>
<evidence type="ECO:0000256" key="6">
    <source>
        <dbReference type="ARBA" id="ARBA00037281"/>
    </source>
</evidence>
<reference evidence="11 12" key="1">
    <citation type="journal article" date="2015" name="Emerg. Microbes Infect.">
        <title>Characterization of 17 strains belonging to the Mycobacterium simiae complex and description of Mycobacterium paraense sp. nov.</title>
        <authorList>
            <person name="Fusco da Costa A.R."/>
            <person name="Fedrizzi T."/>
            <person name="Lopes M.L."/>
            <person name="Pecorari M."/>
            <person name="Oliveira da Costa W.L."/>
            <person name="Giacobazzi E."/>
            <person name="da Costa Bahia J.R."/>
            <person name="De Sanctis V."/>
            <person name="Batista Lima K.V."/>
            <person name="Bertorelli R."/>
            <person name="Grottola A."/>
            <person name="Fabio A."/>
            <person name="Mariottini A."/>
            <person name="Ferretti P."/>
            <person name="Di Leva F."/>
            <person name="Fregni Serpini G."/>
            <person name="Tagliazucchi S."/>
            <person name="Rumpianesi F."/>
            <person name="Jousson O."/>
            <person name="Segata N."/>
            <person name="Tortoli E."/>
        </authorList>
    </citation>
    <scope>NUCLEOTIDE SEQUENCE [LARGE SCALE GENOMIC DNA]</scope>
    <source>
        <strain evidence="11 12">FI-07156</strain>
    </source>
</reference>
<evidence type="ECO:0000313" key="12">
    <source>
        <dbReference type="Proteomes" id="UP000193801"/>
    </source>
</evidence>
<dbReference type="SUPFAM" id="SSF53448">
    <property type="entry name" value="Nucleotide-diphospho-sugar transferases"/>
    <property type="match status" value="1"/>
</dbReference>
<comment type="pathway">
    <text evidence="7">Carotenoid biosynthesis; staphyloxanthin biosynthesis; staphyloxanthin from farnesyl diphosphate: step 4/5.</text>
</comment>
<evidence type="ECO:0000256" key="9">
    <source>
        <dbReference type="ARBA" id="ARBA00040345"/>
    </source>
</evidence>
<organism evidence="11 12">
    <name type="scientific">Mycobacterium paraense</name>
    <dbReference type="NCBI Taxonomy" id="767916"/>
    <lineage>
        <taxon>Bacteria</taxon>
        <taxon>Bacillati</taxon>
        <taxon>Actinomycetota</taxon>
        <taxon>Actinomycetes</taxon>
        <taxon>Mycobacteriales</taxon>
        <taxon>Mycobacteriaceae</taxon>
        <taxon>Mycobacterium</taxon>
        <taxon>Mycobacterium simiae complex</taxon>
    </lineage>
</organism>
<sequence>MILFIDADTVVPRASLIRALAALSSDAALSAVAFRVAPVGGRYFPHVGYAAADLYLRFCARLGMHQGLGNAIMVRKKAFDGIGGFDECVDAGEDADLMRRIARHGGAAYLRSCVAYTSPRRFRAENNVVFGAKVLLWTAMRFMGLQQSVVRYTWTRYPAHWSAADLDEFRLIR</sequence>
<evidence type="ECO:0000256" key="5">
    <source>
        <dbReference type="ARBA" id="ARBA00023136"/>
    </source>
</evidence>
<protein>
    <recommendedName>
        <fullName evidence="9">4,4'-diaponeurosporenoate glycosyltransferase</fullName>
    </recommendedName>
</protein>
<comment type="caution">
    <text evidence="11">The sequence shown here is derived from an EMBL/GenBank/DDBJ whole genome shotgun (WGS) entry which is preliminary data.</text>
</comment>
<dbReference type="EMBL" id="LQPK01000002">
    <property type="protein sequence ID" value="ORW33767.1"/>
    <property type="molecule type" value="Genomic_DNA"/>
</dbReference>
<keyword evidence="3" id="KW-0328">Glycosyltransferase</keyword>
<accession>A0ABX3VTL9</accession>
<evidence type="ECO:0000256" key="8">
    <source>
        <dbReference type="ARBA" id="ARBA00038120"/>
    </source>
</evidence>
<dbReference type="PANTHER" id="PTHR43646">
    <property type="entry name" value="GLYCOSYLTRANSFERASE"/>
    <property type="match status" value="1"/>
</dbReference>
<keyword evidence="12" id="KW-1185">Reference proteome</keyword>
<evidence type="ECO:0000256" key="3">
    <source>
        <dbReference type="ARBA" id="ARBA00022676"/>
    </source>
</evidence>
<evidence type="ECO:0000256" key="1">
    <source>
        <dbReference type="ARBA" id="ARBA00004236"/>
    </source>
</evidence>
<gene>
    <name evidence="11" type="ORF">AWB91_06245</name>
</gene>
<keyword evidence="4" id="KW-0808">Transferase</keyword>
<evidence type="ECO:0000313" key="11">
    <source>
        <dbReference type="EMBL" id="ORW33767.1"/>
    </source>
</evidence>
<evidence type="ECO:0000259" key="10">
    <source>
        <dbReference type="Pfam" id="PF13632"/>
    </source>
</evidence>
<evidence type="ECO:0000256" key="2">
    <source>
        <dbReference type="ARBA" id="ARBA00022475"/>
    </source>
</evidence>
<dbReference type="Gene3D" id="3.90.550.10">
    <property type="entry name" value="Spore Coat Polysaccharide Biosynthesis Protein SpsA, Chain A"/>
    <property type="match status" value="1"/>
</dbReference>
<name>A0ABX3VTL9_9MYCO</name>
<keyword evidence="5" id="KW-0472">Membrane</keyword>